<evidence type="ECO:0000256" key="6">
    <source>
        <dbReference type="ARBA" id="ARBA00022692"/>
    </source>
</evidence>
<feature type="domain" description="TonB C-terminal" evidence="11">
    <location>
        <begin position="343"/>
        <end position="440"/>
    </location>
</feature>
<dbReference type="InterPro" id="IPR037682">
    <property type="entry name" value="TonB_C"/>
</dbReference>
<comment type="subcellular location">
    <subcellularLocation>
        <location evidence="1">Cell inner membrane</location>
        <topology evidence="1">Single-pass membrane protein</topology>
        <orientation evidence="1">Periplasmic side</orientation>
    </subcellularLocation>
</comment>
<dbReference type="PANTHER" id="PTHR33446">
    <property type="entry name" value="PROTEIN TONB-RELATED"/>
    <property type="match status" value="1"/>
</dbReference>
<dbReference type="PANTHER" id="PTHR33446:SF2">
    <property type="entry name" value="PROTEIN TONB"/>
    <property type="match status" value="1"/>
</dbReference>
<reference evidence="12 13" key="1">
    <citation type="submission" date="2024-06" db="EMBL/GenBank/DDBJ databases">
        <title>Chitinophaga defluvii sp. nov., isolated from municipal sewage.</title>
        <authorList>
            <person name="Zhang L."/>
        </authorList>
    </citation>
    <scope>NUCLEOTIDE SEQUENCE [LARGE SCALE GENOMIC DNA]</scope>
    <source>
        <strain evidence="12 13">H8</strain>
    </source>
</reference>
<organism evidence="12 13">
    <name type="scientific">Chitinophaga defluvii</name>
    <dbReference type="NCBI Taxonomy" id="3163343"/>
    <lineage>
        <taxon>Bacteria</taxon>
        <taxon>Pseudomonadati</taxon>
        <taxon>Bacteroidota</taxon>
        <taxon>Chitinophagia</taxon>
        <taxon>Chitinophagales</taxon>
        <taxon>Chitinophagaceae</taxon>
        <taxon>Chitinophaga</taxon>
    </lineage>
</organism>
<keyword evidence="6 10" id="KW-0812">Transmembrane</keyword>
<keyword evidence="13" id="KW-1185">Reference proteome</keyword>
<dbReference type="Gene3D" id="3.30.1150.10">
    <property type="match status" value="2"/>
</dbReference>
<comment type="caution">
    <text evidence="12">The sequence shown here is derived from an EMBL/GenBank/DDBJ whole genome shotgun (WGS) entry which is preliminary data.</text>
</comment>
<evidence type="ECO:0000256" key="8">
    <source>
        <dbReference type="ARBA" id="ARBA00022989"/>
    </source>
</evidence>
<feature type="transmembrane region" description="Helical" evidence="10">
    <location>
        <begin position="90"/>
        <end position="111"/>
    </location>
</feature>
<keyword evidence="7" id="KW-0653">Protein transport</keyword>
<dbReference type="EMBL" id="JBEXAC010000001">
    <property type="protein sequence ID" value="MET6995806.1"/>
    <property type="molecule type" value="Genomic_DNA"/>
</dbReference>
<feature type="transmembrane region" description="Helical" evidence="10">
    <location>
        <begin position="271"/>
        <end position="289"/>
    </location>
</feature>
<dbReference type="Proteomes" id="UP001549749">
    <property type="component" value="Unassembled WGS sequence"/>
</dbReference>
<dbReference type="InterPro" id="IPR051045">
    <property type="entry name" value="TonB-dependent_transducer"/>
</dbReference>
<dbReference type="CDD" id="cd07341">
    <property type="entry name" value="M56_BlaR1_MecR1_like"/>
    <property type="match status" value="1"/>
</dbReference>
<dbReference type="RefSeq" id="WP_354658455.1">
    <property type="nucleotide sequence ID" value="NZ_JBEXAC010000001.1"/>
</dbReference>
<dbReference type="SUPFAM" id="SSF74653">
    <property type="entry name" value="TolA/TonB C-terminal domain"/>
    <property type="match status" value="2"/>
</dbReference>
<accession>A0ABV2SYG3</accession>
<feature type="domain" description="TonB C-terminal" evidence="11">
    <location>
        <begin position="455"/>
        <end position="545"/>
    </location>
</feature>
<evidence type="ECO:0000256" key="10">
    <source>
        <dbReference type="SAM" id="Phobius"/>
    </source>
</evidence>
<sequence>MNPFTYYLAKMLLCSGIFYIYYYIVLRNNRFHQWNRYYILMTTLLSLLIPLLQIPLSFSAQPETPAVLTYTAHIITLREHLLPAPHPVNYTLLFTIGYCLIATLLLLRIGYSCLKIYRLIKAQPVQAIPPYLFVQNQAVTAPFSFFSYIFWGAHTNLESREGRQILRHELVHIHEKHSIDKMIMEVITAICWINPFFHLFKRELAIIHEFIADKKAAAQSDVANYAQTILQMALQSSQLAITNSFFHPPIKRRILMLTQLRQPKFSYLRRLLVLPLAAFIFCSLAFVTGNTGQAADLSGPIAVNDTVPTTKTTPVPTVPTTPVDQTDKEEVFTFVEHPPQFPGGEKALIKYLGDHIKYPKAAVDNKIEATIFVQFLVDKEGNIKRVKTVGAPKGYGLEEESMRVVNAMPKWVPGVQNKRKVAVQFNLPIRYSLQSKAPAGSEPVSFIEQPPQFPGGEAALMQYLSKNIKYPAEAEKRKAEGTVFVQMIVTETGELTAIKVLGKSPDGALADEAVRVVKAMPKWKPGKQDGKLVAVRYNLPIRFTL</sequence>
<evidence type="ECO:0000256" key="9">
    <source>
        <dbReference type="ARBA" id="ARBA00023136"/>
    </source>
</evidence>
<comment type="similarity">
    <text evidence="2">Belongs to the TonB family.</text>
</comment>
<evidence type="ECO:0000313" key="13">
    <source>
        <dbReference type="Proteomes" id="UP001549749"/>
    </source>
</evidence>
<evidence type="ECO:0000256" key="5">
    <source>
        <dbReference type="ARBA" id="ARBA00022519"/>
    </source>
</evidence>
<dbReference type="InterPro" id="IPR006260">
    <property type="entry name" value="TonB/TolA_C"/>
</dbReference>
<evidence type="ECO:0000256" key="2">
    <source>
        <dbReference type="ARBA" id="ARBA00006555"/>
    </source>
</evidence>
<keyword evidence="3" id="KW-0813">Transport</keyword>
<dbReference type="Pfam" id="PF03544">
    <property type="entry name" value="TonB_C"/>
    <property type="match status" value="2"/>
</dbReference>
<proteinExistence type="inferred from homology"/>
<keyword evidence="5" id="KW-0997">Cell inner membrane</keyword>
<feature type="transmembrane region" description="Helical" evidence="10">
    <location>
        <begin position="6"/>
        <end position="25"/>
    </location>
</feature>
<dbReference type="NCBIfam" id="TIGR01352">
    <property type="entry name" value="tonB_Cterm"/>
    <property type="match status" value="2"/>
</dbReference>
<dbReference type="PROSITE" id="PS52015">
    <property type="entry name" value="TONB_CTD"/>
    <property type="match status" value="2"/>
</dbReference>
<feature type="transmembrane region" description="Helical" evidence="10">
    <location>
        <begin position="37"/>
        <end position="58"/>
    </location>
</feature>
<dbReference type="Pfam" id="PF05569">
    <property type="entry name" value="Peptidase_M56"/>
    <property type="match status" value="1"/>
</dbReference>
<name>A0ABV2SYG3_9BACT</name>
<evidence type="ECO:0000256" key="1">
    <source>
        <dbReference type="ARBA" id="ARBA00004383"/>
    </source>
</evidence>
<protein>
    <submittedName>
        <fullName evidence="12">M56 family metallopeptidase</fullName>
    </submittedName>
</protein>
<evidence type="ECO:0000259" key="11">
    <source>
        <dbReference type="PROSITE" id="PS52015"/>
    </source>
</evidence>
<keyword evidence="9 10" id="KW-0472">Membrane</keyword>
<evidence type="ECO:0000256" key="7">
    <source>
        <dbReference type="ARBA" id="ARBA00022927"/>
    </source>
</evidence>
<evidence type="ECO:0000256" key="3">
    <source>
        <dbReference type="ARBA" id="ARBA00022448"/>
    </source>
</evidence>
<keyword evidence="4" id="KW-1003">Cell membrane</keyword>
<keyword evidence="8 10" id="KW-1133">Transmembrane helix</keyword>
<evidence type="ECO:0000256" key="4">
    <source>
        <dbReference type="ARBA" id="ARBA00022475"/>
    </source>
</evidence>
<dbReference type="InterPro" id="IPR008756">
    <property type="entry name" value="Peptidase_M56"/>
</dbReference>
<evidence type="ECO:0000313" key="12">
    <source>
        <dbReference type="EMBL" id="MET6995806.1"/>
    </source>
</evidence>
<gene>
    <name evidence="12" type="ORF">ABR189_00430</name>
</gene>